<dbReference type="GO" id="GO:0008720">
    <property type="term" value="F:D-lactate dehydrogenase (NAD+) activity"/>
    <property type="evidence" value="ECO:0007669"/>
    <property type="project" value="TreeGrafter"/>
</dbReference>
<accession>A0A6A6UAI9</accession>
<dbReference type="InterPro" id="IPR016164">
    <property type="entry name" value="FAD-linked_Oxase-like_C"/>
</dbReference>
<feature type="domain" description="FAD-binding PCMH-type" evidence="8">
    <location>
        <begin position="180"/>
        <end position="357"/>
    </location>
</feature>
<evidence type="ECO:0000256" key="3">
    <source>
        <dbReference type="ARBA" id="ARBA00022630"/>
    </source>
</evidence>
<dbReference type="Gene3D" id="1.10.45.10">
    <property type="entry name" value="Vanillyl-alcohol Oxidase, Chain A, domain 4"/>
    <property type="match status" value="1"/>
</dbReference>
<organism evidence="9 10">
    <name type="scientific">Microthyrium microscopicum</name>
    <dbReference type="NCBI Taxonomy" id="703497"/>
    <lineage>
        <taxon>Eukaryota</taxon>
        <taxon>Fungi</taxon>
        <taxon>Dikarya</taxon>
        <taxon>Ascomycota</taxon>
        <taxon>Pezizomycotina</taxon>
        <taxon>Dothideomycetes</taxon>
        <taxon>Dothideomycetes incertae sedis</taxon>
        <taxon>Microthyriales</taxon>
        <taxon>Microthyriaceae</taxon>
        <taxon>Microthyrium</taxon>
    </lineage>
</organism>
<dbReference type="FunFam" id="3.30.70.2740:FF:000001">
    <property type="entry name" value="D-lactate dehydrogenase mitochondrial"/>
    <property type="match status" value="1"/>
</dbReference>
<dbReference type="OrthoDB" id="7786253at2759"/>
<dbReference type="InterPro" id="IPR016171">
    <property type="entry name" value="Vanillyl_alc_oxidase_C-sub2"/>
</dbReference>
<dbReference type="GO" id="GO:1903457">
    <property type="term" value="P:lactate catabolic process"/>
    <property type="evidence" value="ECO:0007669"/>
    <property type="project" value="TreeGrafter"/>
</dbReference>
<keyword evidence="5" id="KW-0560">Oxidoreductase</keyword>
<evidence type="ECO:0000256" key="5">
    <source>
        <dbReference type="ARBA" id="ARBA00023002"/>
    </source>
</evidence>
<dbReference type="FunFam" id="3.30.465.10:FF:000014">
    <property type="entry name" value="D-lactate dehydrogenase (Cytochrome), putative"/>
    <property type="match status" value="1"/>
</dbReference>
<keyword evidence="4" id="KW-0274">FAD</keyword>
<evidence type="ECO:0000256" key="2">
    <source>
        <dbReference type="ARBA" id="ARBA00008000"/>
    </source>
</evidence>
<dbReference type="InterPro" id="IPR006094">
    <property type="entry name" value="Oxid_FAD_bind_N"/>
</dbReference>
<proteinExistence type="inferred from homology"/>
<evidence type="ECO:0000313" key="9">
    <source>
        <dbReference type="EMBL" id="KAF2668616.1"/>
    </source>
</evidence>
<dbReference type="AlphaFoldDB" id="A0A6A6UAI9"/>
<gene>
    <name evidence="9" type="ORF">BT63DRAFT_281324</name>
</gene>
<dbReference type="PROSITE" id="PS51387">
    <property type="entry name" value="FAD_PCMH"/>
    <property type="match status" value="1"/>
</dbReference>
<evidence type="ECO:0000256" key="7">
    <source>
        <dbReference type="ARBA" id="ARBA00051436"/>
    </source>
</evidence>
<dbReference type="InterPro" id="IPR036318">
    <property type="entry name" value="FAD-bd_PCMH-like_sf"/>
</dbReference>
<protein>
    <recommendedName>
        <fullName evidence="6">D-lactate dehydrogenase (cytochrome)</fullName>
        <ecNumber evidence="6">1.1.2.4</ecNumber>
    </recommendedName>
</protein>
<dbReference type="EC" id="1.1.2.4" evidence="6"/>
<evidence type="ECO:0000313" key="10">
    <source>
        <dbReference type="Proteomes" id="UP000799302"/>
    </source>
</evidence>
<evidence type="ECO:0000256" key="6">
    <source>
        <dbReference type="ARBA" id="ARBA00038897"/>
    </source>
</evidence>
<dbReference type="PANTHER" id="PTHR11748">
    <property type="entry name" value="D-LACTATE DEHYDROGENASE"/>
    <property type="match status" value="1"/>
</dbReference>
<dbReference type="Proteomes" id="UP000799302">
    <property type="component" value="Unassembled WGS sequence"/>
</dbReference>
<dbReference type="SUPFAM" id="SSF55103">
    <property type="entry name" value="FAD-linked oxidases, C-terminal domain"/>
    <property type="match status" value="1"/>
</dbReference>
<keyword evidence="3" id="KW-0285">Flavoprotein</keyword>
<dbReference type="Gene3D" id="3.30.465.10">
    <property type="match status" value="1"/>
</dbReference>
<name>A0A6A6UAI9_9PEZI</name>
<dbReference type="GO" id="GO:0004458">
    <property type="term" value="F:D-lactate dehydrogenase (cytochrome) activity"/>
    <property type="evidence" value="ECO:0007669"/>
    <property type="project" value="UniProtKB-EC"/>
</dbReference>
<evidence type="ECO:0000256" key="4">
    <source>
        <dbReference type="ARBA" id="ARBA00022827"/>
    </source>
</evidence>
<dbReference type="FunFam" id="1.10.45.10:FF:000001">
    <property type="entry name" value="D-lactate dehydrogenase mitochondrial"/>
    <property type="match status" value="1"/>
</dbReference>
<dbReference type="InterPro" id="IPR004113">
    <property type="entry name" value="FAD-bd_oxidored_4_C"/>
</dbReference>
<comment type="similarity">
    <text evidence="2">Belongs to the FAD-binding oxidoreductase/transferase type 4 family.</text>
</comment>
<dbReference type="Pfam" id="PF01565">
    <property type="entry name" value="FAD_binding_4"/>
    <property type="match status" value="1"/>
</dbReference>
<evidence type="ECO:0000256" key="1">
    <source>
        <dbReference type="ARBA" id="ARBA00001974"/>
    </source>
</evidence>
<evidence type="ECO:0000259" key="8">
    <source>
        <dbReference type="PROSITE" id="PS51387"/>
    </source>
</evidence>
<dbReference type="PANTHER" id="PTHR11748:SF116">
    <property type="entry name" value="D-LACTATE DEHYDROGENASE (CYTOCHROME) (AFU_ORTHOLOGUE AFUA_7G02560)"/>
    <property type="match status" value="1"/>
</dbReference>
<dbReference type="SUPFAM" id="SSF56176">
    <property type="entry name" value="FAD-binding/transporter-associated domain-like"/>
    <property type="match status" value="1"/>
</dbReference>
<dbReference type="GO" id="GO:0071949">
    <property type="term" value="F:FAD binding"/>
    <property type="evidence" value="ECO:0007669"/>
    <property type="project" value="InterPro"/>
</dbReference>
<dbReference type="GO" id="GO:0005739">
    <property type="term" value="C:mitochondrion"/>
    <property type="evidence" value="ECO:0007669"/>
    <property type="project" value="TreeGrafter"/>
</dbReference>
<comment type="catalytic activity">
    <reaction evidence="7">
        <text>(R)-lactate + 2 Fe(III)-[cytochrome c] = 2 Fe(II)-[cytochrome c] + pyruvate + 2 H(+)</text>
        <dbReference type="Rhea" id="RHEA:13521"/>
        <dbReference type="Rhea" id="RHEA-COMP:10350"/>
        <dbReference type="Rhea" id="RHEA-COMP:14399"/>
        <dbReference type="ChEBI" id="CHEBI:15361"/>
        <dbReference type="ChEBI" id="CHEBI:15378"/>
        <dbReference type="ChEBI" id="CHEBI:16004"/>
        <dbReference type="ChEBI" id="CHEBI:29033"/>
        <dbReference type="ChEBI" id="CHEBI:29034"/>
        <dbReference type="EC" id="1.1.2.4"/>
    </reaction>
</comment>
<dbReference type="InterPro" id="IPR016169">
    <property type="entry name" value="FAD-bd_PCMH_sub2"/>
</dbReference>
<keyword evidence="10" id="KW-1185">Reference proteome</keyword>
<dbReference type="Gene3D" id="3.30.70.2740">
    <property type="match status" value="1"/>
</dbReference>
<comment type="cofactor">
    <cofactor evidence="1">
        <name>FAD</name>
        <dbReference type="ChEBI" id="CHEBI:57692"/>
    </cofactor>
</comment>
<dbReference type="InterPro" id="IPR016166">
    <property type="entry name" value="FAD-bd_PCMH"/>
</dbReference>
<dbReference type="EMBL" id="MU004236">
    <property type="protein sequence ID" value="KAF2668616.1"/>
    <property type="molecule type" value="Genomic_DNA"/>
</dbReference>
<reference evidence="9" key="1">
    <citation type="journal article" date="2020" name="Stud. Mycol.">
        <title>101 Dothideomycetes genomes: a test case for predicting lifestyles and emergence of pathogens.</title>
        <authorList>
            <person name="Haridas S."/>
            <person name="Albert R."/>
            <person name="Binder M."/>
            <person name="Bloem J."/>
            <person name="Labutti K."/>
            <person name="Salamov A."/>
            <person name="Andreopoulos B."/>
            <person name="Baker S."/>
            <person name="Barry K."/>
            <person name="Bills G."/>
            <person name="Bluhm B."/>
            <person name="Cannon C."/>
            <person name="Castanera R."/>
            <person name="Culley D."/>
            <person name="Daum C."/>
            <person name="Ezra D."/>
            <person name="Gonzalez J."/>
            <person name="Henrissat B."/>
            <person name="Kuo A."/>
            <person name="Liang C."/>
            <person name="Lipzen A."/>
            <person name="Lutzoni F."/>
            <person name="Magnuson J."/>
            <person name="Mondo S."/>
            <person name="Nolan M."/>
            <person name="Ohm R."/>
            <person name="Pangilinan J."/>
            <person name="Park H.-J."/>
            <person name="Ramirez L."/>
            <person name="Alfaro M."/>
            <person name="Sun H."/>
            <person name="Tritt A."/>
            <person name="Yoshinaga Y."/>
            <person name="Zwiers L.-H."/>
            <person name="Turgeon B."/>
            <person name="Goodwin S."/>
            <person name="Spatafora J."/>
            <person name="Crous P."/>
            <person name="Grigoriev I."/>
        </authorList>
    </citation>
    <scope>NUCLEOTIDE SEQUENCE</scope>
    <source>
        <strain evidence="9">CBS 115976</strain>
    </source>
</reference>
<dbReference type="Pfam" id="PF02913">
    <property type="entry name" value="FAD-oxidase_C"/>
    <property type="match status" value="1"/>
</dbReference>
<sequence length="622" mass="68069">MASPSLQLRQTNRALRSTNWLRASQRCTQFGPVREYSTEKERKTLRDQLPETGLRPFQTQLWDSTYQRIQRERKERAKYSAFQKFADNSANRTVAFIAATATALYVGYYIGGLRAPPPAPITSTTPLDEVRPLDHDTRPFTLQAAWAQFVELIGEEHVITAPGELESHGGSSWSTHPALPNEIPFVVLKPETTEQVSEIMKICHARHIPTTSFSGGTSLEGHFTSTRGGVCIDFSRMGKILQLHADDLDVVVQPGVGWEGLNEELAKSGLFFPPDPGPGAQIGGMIGTGCSGTNSYRYGTMKDWVLSLTVVLADGTIVKTRQRPRKSSAGYDLTRLFIGSEGTLGLVTEATLKLIPRAEQESVAVASFPTVKAAAEAAVGVIKAGIPVAAVEIMDDVQMKCINDAGMTTKVWKEIPTLLFKFASTKTAVKEHISLTKAIANSCGSKSFEFARTKEEATELWSARKESLWSVIAQSSEEGHRVWTTDVAVPISKLAQIIEETQADIKASGLLGTILGHVGDGNFHSIILYNSSSAKEQKLVEDIVRKMVYRAIEMEGTATGEHGVGLVKRKYLDKELGPNTVDLMRRVKLAFDPLCLLNPDKVVAVEHSADMLTQALSNLKRG</sequence>